<evidence type="ECO:0000313" key="1">
    <source>
        <dbReference type="EMBL" id="QDZ73457.1"/>
    </source>
</evidence>
<gene>
    <name evidence="1" type="ORF">D0437_10215</name>
</gene>
<evidence type="ECO:0000313" key="2">
    <source>
        <dbReference type="Proteomes" id="UP000321735"/>
    </source>
</evidence>
<dbReference type="Proteomes" id="UP000321735">
    <property type="component" value="Chromosome"/>
</dbReference>
<sequence>MKKNKINTDVDLFMQKSFYRPYCNAKEIERIFNVQNNEDYLLKMRADEVADHVRLYRVMRARMHKTKNWDFTEHFSKVEFDNYIKRLSKGNQNKLSNVAMGFVFSNDPNGSCMKTKFGNVIIISESLRYFLFFMNLHFLDAISNVEIPVDVKQHSLLIAIRTMLKTESLDFELDPRGIIPSEIEDLCNILVQQQIEFVIGHECAHYLLGHLNQANMVEEPLYRMLSHEEWENVRKHTFYNYKQQHEFEADINSFKLAKFHDSSEFENFISGAFLFFIYLDIYRSVSEVIFPPMGQMKTHPDPIDRMWNLYTEFEADSKKMKGPLESLLKYTSQLKTFLQEDVGYNIDNYETYGSVYLGQWRGPVLIDRVDY</sequence>
<name>A0A9X7LVD4_BACCE</name>
<reference evidence="1 2" key="1">
    <citation type="journal article" date="2019" name="Ecotoxicol. Environ. Saf.">
        <title>Microbial characterization of heavy metal resistant bacterial strains isolated from an electroplating wastewater treatment plant.</title>
        <authorList>
            <person name="Cai X."/>
            <person name="Zheng X."/>
            <person name="Zhang D."/>
            <person name="Iqbal W."/>
            <person name="Liu C."/>
            <person name="Yang B."/>
            <person name="Zhao X."/>
            <person name="Lu X."/>
            <person name="Mao Y."/>
        </authorList>
    </citation>
    <scope>NUCLEOTIDE SEQUENCE [LARGE SCALE GENOMIC DNA]</scope>
    <source>
        <strain evidence="1 2">Co1-1</strain>
    </source>
</reference>
<proteinExistence type="predicted"/>
<dbReference type="AlphaFoldDB" id="A0A9X7LVD4"/>
<dbReference type="RefSeq" id="WP_208743350.1">
    <property type="nucleotide sequence ID" value="NZ_CP031778.1"/>
</dbReference>
<dbReference type="EMBL" id="CP031778">
    <property type="protein sequence ID" value="QDZ73457.1"/>
    <property type="molecule type" value="Genomic_DNA"/>
</dbReference>
<protein>
    <submittedName>
        <fullName evidence="1">Uncharacterized protein</fullName>
    </submittedName>
</protein>
<organism evidence="1 2">
    <name type="scientific">Bacillus cereus</name>
    <dbReference type="NCBI Taxonomy" id="1396"/>
    <lineage>
        <taxon>Bacteria</taxon>
        <taxon>Bacillati</taxon>
        <taxon>Bacillota</taxon>
        <taxon>Bacilli</taxon>
        <taxon>Bacillales</taxon>
        <taxon>Bacillaceae</taxon>
        <taxon>Bacillus</taxon>
        <taxon>Bacillus cereus group</taxon>
    </lineage>
</organism>
<accession>A0A9X7LVD4</accession>